<reference evidence="2" key="2">
    <citation type="submission" date="2022-01" db="EMBL/GenBank/DDBJ databases">
        <authorList>
            <person name="Yamashiro T."/>
            <person name="Shiraishi A."/>
            <person name="Satake H."/>
            <person name="Nakayama K."/>
        </authorList>
    </citation>
    <scope>NUCLEOTIDE SEQUENCE</scope>
</reference>
<feature type="region of interest" description="Disordered" evidence="1">
    <location>
        <begin position="1"/>
        <end position="20"/>
    </location>
</feature>
<evidence type="ECO:0000256" key="1">
    <source>
        <dbReference type="SAM" id="MobiDB-lite"/>
    </source>
</evidence>
<dbReference type="InterPro" id="IPR021109">
    <property type="entry name" value="Peptidase_aspartic_dom_sf"/>
</dbReference>
<comment type="caution">
    <text evidence="2">The sequence shown here is derived from an EMBL/GenBank/DDBJ whole genome shotgun (WGS) entry which is preliminary data.</text>
</comment>
<sequence>MRTRSQSREQHPPPPEEPPVVIENHRIEYHFRKEPPVEAMADTRTMAQLLKHPRGSSPNVVKTEAKAVVAKVKYKLFHPSVSSDVAELRILTAHCSRQDDNASAPATAPIQLNRPQVNQSPAYQAPVLRHTVSPRNDFDNYVKTKDAIMRNSKITSKTGKSGTLLGNTVLTLERLKGYHYPESGVAYQGPPIPTSFSSEANTEVTRNKCTLLAHKVPHPSNSADFVVVDFEPDPRVPLILGRCFLKTSRALIDVHKGELTLRIGKVHGFYDITREGNSTPYYDPIVATSSPTLTPFGDSDFLLLEEADSFLGLADDPDCPAYNPFYYRS</sequence>
<feature type="compositionally biased region" description="Basic and acidic residues" evidence="1">
    <location>
        <begin position="1"/>
        <end position="11"/>
    </location>
</feature>
<name>A0ABQ5CLC5_9ASTR</name>
<organism evidence="2 3">
    <name type="scientific">Tanacetum coccineum</name>
    <dbReference type="NCBI Taxonomy" id="301880"/>
    <lineage>
        <taxon>Eukaryota</taxon>
        <taxon>Viridiplantae</taxon>
        <taxon>Streptophyta</taxon>
        <taxon>Embryophyta</taxon>
        <taxon>Tracheophyta</taxon>
        <taxon>Spermatophyta</taxon>
        <taxon>Magnoliopsida</taxon>
        <taxon>eudicotyledons</taxon>
        <taxon>Gunneridae</taxon>
        <taxon>Pentapetalae</taxon>
        <taxon>asterids</taxon>
        <taxon>campanulids</taxon>
        <taxon>Asterales</taxon>
        <taxon>Asteraceae</taxon>
        <taxon>Asteroideae</taxon>
        <taxon>Anthemideae</taxon>
        <taxon>Anthemidinae</taxon>
        <taxon>Tanacetum</taxon>
    </lineage>
</organism>
<protein>
    <submittedName>
        <fullName evidence="2">Reverse transcriptase domain-containing protein</fullName>
    </submittedName>
</protein>
<evidence type="ECO:0000313" key="3">
    <source>
        <dbReference type="Proteomes" id="UP001151760"/>
    </source>
</evidence>
<dbReference type="EMBL" id="BQNB010014382">
    <property type="protein sequence ID" value="GJT27499.1"/>
    <property type="molecule type" value="Genomic_DNA"/>
</dbReference>
<dbReference type="PANTHER" id="PTHR33067">
    <property type="entry name" value="RNA-DIRECTED DNA POLYMERASE-RELATED"/>
    <property type="match status" value="1"/>
</dbReference>
<gene>
    <name evidence="2" type="ORF">Tco_0907774</name>
</gene>
<reference evidence="2" key="1">
    <citation type="journal article" date="2022" name="Int. J. Mol. Sci.">
        <title>Draft Genome of Tanacetum Coccineum: Genomic Comparison of Closely Related Tanacetum-Family Plants.</title>
        <authorList>
            <person name="Yamashiro T."/>
            <person name="Shiraishi A."/>
            <person name="Nakayama K."/>
            <person name="Satake H."/>
        </authorList>
    </citation>
    <scope>NUCLEOTIDE SEQUENCE</scope>
</reference>
<keyword evidence="2" id="KW-0548">Nucleotidyltransferase</keyword>
<keyword evidence="3" id="KW-1185">Reference proteome</keyword>
<keyword evidence="2" id="KW-0808">Transferase</keyword>
<dbReference type="GO" id="GO:0003964">
    <property type="term" value="F:RNA-directed DNA polymerase activity"/>
    <property type="evidence" value="ECO:0007669"/>
    <property type="project" value="UniProtKB-KW"/>
</dbReference>
<proteinExistence type="predicted"/>
<dbReference type="Proteomes" id="UP001151760">
    <property type="component" value="Unassembled WGS sequence"/>
</dbReference>
<evidence type="ECO:0000313" key="2">
    <source>
        <dbReference type="EMBL" id="GJT27499.1"/>
    </source>
</evidence>
<keyword evidence="2" id="KW-0695">RNA-directed DNA polymerase</keyword>
<dbReference type="PANTHER" id="PTHR33067:SF9">
    <property type="entry name" value="RNA-DIRECTED DNA POLYMERASE"/>
    <property type="match status" value="1"/>
</dbReference>
<dbReference type="Gene3D" id="2.40.70.10">
    <property type="entry name" value="Acid Proteases"/>
    <property type="match status" value="1"/>
</dbReference>
<accession>A0ABQ5CLC5</accession>